<evidence type="ECO:0008006" key="3">
    <source>
        <dbReference type="Google" id="ProtNLM"/>
    </source>
</evidence>
<dbReference type="RefSeq" id="WP_281837342.1">
    <property type="nucleotide sequence ID" value="NZ_BSDY01000022.1"/>
</dbReference>
<keyword evidence="2" id="KW-1185">Reference proteome</keyword>
<evidence type="ECO:0000313" key="1">
    <source>
        <dbReference type="EMBL" id="GLI57665.1"/>
    </source>
</evidence>
<sequence length="232" mass="26620">MKRSIIFFLLGIMILTGLNSRLAEADRELAERGYAGREGLVQGTVTARLMGAKRAGAGLLWVKQVVVVGENLGIDDVDMATRAIAEGSEKISYLDPYFEGNYQFSGSILAFIRTYRRFDLAFDIFRRGLEYNPESEVLKKYMAGALASSRGNILEIMKIFEEIVAETRDDLLINTLAFTYEQAYENTENMEFLKRSLYYWAMLLDSKDERYRVRAEEKIEKYNYLISSLKVK</sequence>
<accession>A0A9W6LQ00</accession>
<organism evidence="1 2">
    <name type="scientific">Propionigenium maris DSM 9537</name>
    <dbReference type="NCBI Taxonomy" id="1123000"/>
    <lineage>
        <taxon>Bacteria</taxon>
        <taxon>Fusobacteriati</taxon>
        <taxon>Fusobacteriota</taxon>
        <taxon>Fusobacteriia</taxon>
        <taxon>Fusobacteriales</taxon>
        <taxon>Fusobacteriaceae</taxon>
        <taxon>Propionigenium</taxon>
    </lineage>
</organism>
<name>A0A9W6LQ00_9FUSO</name>
<evidence type="ECO:0000313" key="2">
    <source>
        <dbReference type="Proteomes" id="UP001144471"/>
    </source>
</evidence>
<gene>
    <name evidence="1" type="ORF">PM10SUCC1_31790</name>
</gene>
<comment type="caution">
    <text evidence="1">The sequence shown here is derived from an EMBL/GenBank/DDBJ whole genome shotgun (WGS) entry which is preliminary data.</text>
</comment>
<dbReference type="Proteomes" id="UP001144471">
    <property type="component" value="Unassembled WGS sequence"/>
</dbReference>
<proteinExistence type="predicted"/>
<protein>
    <recommendedName>
        <fullName evidence="3">Tetratricopeptide repeat-containing protein</fullName>
    </recommendedName>
</protein>
<reference evidence="1" key="1">
    <citation type="submission" date="2022-12" db="EMBL/GenBank/DDBJ databases">
        <title>Reference genome sequencing for broad-spectrum identification of bacterial and archaeal isolates by mass spectrometry.</title>
        <authorList>
            <person name="Sekiguchi Y."/>
            <person name="Tourlousse D.M."/>
        </authorList>
    </citation>
    <scope>NUCLEOTIDE SEQUENCE</scope>
    <source>
        <strain evidence="1">10succ1</strain>
    </source>
</reference>
<dbReference type="AlphaFoldDB" id="A0A9W6LQ00"/>
<dbReference type="EMBL" id="BSDY01000022">
    <property type="protein sequence ID" value="GLI57665.1"/>
    <property type="molecule type" value="Genomic_DNA"/>
</dbReference>